<name>A0A517YM13_9BACT</name>
<evidence type="ECO:0000256" key="1">
    <source>
        <dbReference type="ARBA" id="ARBA00000085"/>
    </source>
</evidence>
<dbReference type="AlphaFoldDB" id="A0A517YM13"/>
<keyword evidence="5" id="KW-0547">Nucleotide-binding</keyword>
<feature type="coiled-coil region" evidence="9">
    <location>
        <begin position="9"/>
        <end position="43"/>
    </location>
</feature>
<dbReference type="GO" id="GO:0005524">
    <property type="term" value="F:ATP binding"/>
    <property type="evidence" value="ECO:0007669"/>
    <property type="project" value="UniProtKB-KW"/>
</dbReference>
<dbReference type="InterPro" id="IPR011712">
    <property type="entry name" value="Sig_transdc_His_kin_sub3_dim/P"/>
</dbReference>
<gene>
    <name evidence="11" type="primary">nreB_4</name>
    <name evidence="11" type="ORF">ETAA8_64180</name>
</gene>
<evidence type="ECO:0000256" key="9">
    <source>
        <dbReference type="SAM" id="Coils"/>
    </source>
</evidence>
<evidence type="ECO:0000256" key="4">
    <source>
        <dbReference type="ARBA" id="ARBA00022679"/>
    </source>
</evidence>
<sequence>MSSLPIHDLTQLRAQCAELERERNELLREREVMNHSLELHERDRQLLAFEIHDGIVQDMSASVMLLDSAARQIQFETPAAKELYEQAVRTLRESGAEARRLIRGLIPVVLDEAGFVASLQKLVLRFQNDYGLQVAFQADVQLQHLAPAFEMIILRVVQEALNNVWRHSQCRQADVQVQQLGSELLVRIADQGLGFEPGDVKPTRYGLTGMQERARMLGGATQIVSHPGQGTKVEMQLPLARAVLDDPFAQRK</sequence>
<keyword evidence="4 11" id="KW-0808">Transferase</keyword>
<dbReference type="InterPro" id="IPR005467">
    <property type="entry name" value="His_kinase_dom"/>
</dbReference>
<comment type="catalytic activity">
    <reaction evidence="1">
        <text>ATP + protein L-histidine = ADP + protein N-phospho-L-histidine.</text>
        <dbReference type="EC" id="2.7.13.3"/>
    </reaction>
</comment>
<dbReference type="SMART" id="SM00387">
    <property type="entry name" value="HATPase_c"/>
    <property type="match status" value="1"/>
</dbReference>
<keyword evidence="7" id="KW-0067">ATP-binding</keyword>
<dbReference type="SUPFAM" id="SSF55874">
    <property type="entry name" value="ATPase domain of HSP90 chaperone/DNA topoisomerase II/histidine kinase"/>
    <property type="match status" value="1"/>
</dbReference>
<evidence type="ECO:0000259" key="10">
    <source>
        <dbReference type="PROSITE" id="PS50109"/>
    </source>
</evidence>
<dbReference type="KEGG" id="aagg:ETAA8_64180"/>
<keyword evidence="6 11" id="KW-0418">Kinase</keyword>
<reference evidence="11 12" key="1">
    <citation type="submission" date="2019-02" db="EMBL/GenBank/DDBJ databases">
        <title>Deep-cultivation of Planctomycetes and their phenomic and genomic characterization uncovers novel biology.</title>
        <authorList>
            <person name="Wiegand S."/>
            <person name="Jogler M."/>
            <person name="Boedeker C."/>
            <person name="Pinto D."/>
            <person name="Vollmers J."/>
            <person name="Rivas-Marin E."/>
            <person name="Kohn T."/>
            <person name="Peeters S.H."/>
            <person name="Heuer A."/>
            <person name="Rast P."/>
            <person name="Oberbeckmann S."/>
            <person name="Bunk B."/>
            <person name="Jeske O."/>
            <person name="Meyerdierks A."/>
            <person name="Storesund J.E."/>
            <person name="Kallscheuer N."/>
            <person name="Luecker S."/>
            <person name="Lage O.M."/>
            <person name="Pohl T."/>
            <person name="Merkel B.J."/>
            <person name="Hornburger P."/>
            <person name="Mueller R.-W."/>
            <person name="Bruemmer F."/>
            <person name="Labrenz M."/>
            <person name="Spormann A.M."/>
            <person name="Op den Camp H."/>
            <person name="Overmann J."/>
            <person name="Amann R."/>
            <person name="Jetten M.S.M."/>
            <person name="Mascher T."/>
            <person name="Medema M.H."/>
            <person name="Devos D.P."/>
            <person name="Kaster A.-K."/>
            <person name="Ovreas L."/>
            <person name="Rohde M."/>
            <person name="Galperin M.Y."/>
            <person name="Jogler C."/>
        </authorList>
    </citation>
    <scope>NUCLEOTIDE SEQUENCE [LARGE SCALE GENOMIC DNA]</scope>
    <source>
        <strain evidence="11 12">ETA_A8</strain>
    </source>
</reference>
<dbReference type="GO" id="GO:0016020">
    <property type="term" value="C:membrane"/>
    <property type="evidence" value="ECO:0007669"/>
    <property type="project" value="InterPro"/>
</dbReference>
<feature type="domain" description="Histidine kinase" evidence="10">
    <location>
        <begin position="54"/>
        <end position="241"/>
    </location>
</feature>
<dbReference type="PANTHER" id="PTHR24421:SF10">
    <property type="entry name" value="NITRATE_NITRITE SENSOR PROTEIN NARQ"/>
    <property type="match status" value="1"/>
</dbReference>
<evidence type="ECO:0000256" key="6">
    <source>
        <dbReference type="ARBA" id="ARBA00022777"/>
    </source>
</evidence>
<evidence type="ECO:0000256" key="7">
    <source>
        <dbReference type="ARBA" id="ARBA00022840"/>
    </source>
</evidence>
<evidence type="ECO:0000256" key="8">
    <source>
        <dbReference type="ARBA" id="ARBA00023012"/>
    </source>
</evidence>
<dbReference type="InterPro" id="IPR050482">
    <property type="entry name" value="Sensor_HK_TwoCompSys"/>
</dbReference>
<keyword evidence="9" id="KW-0175">Coiled coil</keyword>
<dbReference type="Pfam" id="PF07730">
    <property type="entry name" value="HisKA_3"/>
    <property type="match status" value="1"/>
</dbReference>
<keyword evidence="12" id="KW-1185">Reference proteome</keyword>
<dbReference type="InterPro" id="IPR003594">
    <property type="entry name" value="HATPase_dom"/>
</dbReference>
<dbReference type="Proteomes" id="UP000315017">
    <property type="component" value="Chromosome"/>
</dbReference>
<dbReference type="Pfam" id="PF02518">
    <property type="entry name" value="HATPase_c"/>
    <property type="match status" value="1"/>
</dbReference>
<dbReference type="GO" id="GO:0046983">
    <property type="term" value="F:protein dimerization activity"/>
    <property type="evidence" value="ECO:0007669"/>
    <property type="project" value="InterPro"/>
</dbReference>
<dbReference type="EC" id="2.7.13.3" evidence="2"/>
<dbReference type="InterPro" id="IPR036890">
    <property type="entry name" value="HATPase_C_sf"/>
</dbReference>
<evidence type="ECO:0000256" key="5">
    <source>
        <dbReference type="ARBA" id="ARBA00022741"/>
    </source>
</evidence>
<dbReference type="PROSITE" id="PS50109">
    <property type="entry name" value="HIS_KIN"/>
    <property type="match status" value="1"/>
</dbReference>
<keyword evidence="3" id="KW-0597">Phosphoprotein</keyword>
<evidence type="ECO:0000256" key="3">
    <source>
        <dbReference type="ARBA" id="ARBA00022553"/>
    </source>
</evidence>
<protein>
    <recommendedName>
        <fullName evidence="2">histidine kinase</fullName>
        <ecNumber evidence="2">2.7.13.3</ecNumber>
    </recommendedName>
</protein>
<evidence type="ECO:0000313" key="12">
    <source>
        <dbReference type="Proteomes" id="UP000315017"/>
    </source>
</evidence>
<dbReference type="PANTHER" id="PTHR24421">
    <property type="entry name" value="NITRATE/NITRITE SENSOR PROTEIN NARX-RELATED"/>
    <property type="match status" value="1"/>
</dbReference>
<dbReference type="CDD" id="cd16917">
    <property type="entry name" value="HATPase_UhpB-NarQ-NarX-like"/>
    <property type="match status" value="1"/>
</dbReference>
<accession>A0A517YM13</accession>
<dbReference type="RefSeq" id="WP_145098113.1">
    <property type="nucleotide sequence ID" value="NZ_CP036274.1"/>
</dbReference>
<dbReference type="Gene3D" id="1.20.5.1930">
    <property type="match status" value="1"/>
</dbReference>
<organism evidence="11 12">
    <name type="scientific">Anatilimnocola aggregata</name>
    <dbReference type="NCBI Taxonomy" id="2528021"/>
    <lineage>
        <taxon>Bacteria</taxon>
        <taxon>Pseudomonadati</taxon>
        <taxon>Planctomycetota</taxon>
        <taxon>Planctomycetia</taxon>
        <taxon>Pirellulales</taxon>
        <taxon>Pirellulaceae</taxon>
        <taxon>Anatilimnocola</taxon>
    </lineage>
</organism>
<dbReference type="EMBL" id="CP036274">
    <property type="protein sequence ID" value="QDU31265.1"/>
    <property type="molecule type" value="Genomic_DNA"/>
</dbReference>
<keyword evidence="8" id="KW-0902">Two-component regulatory system</keyword>
<dbReference type="Gene3D" id="3.30.565.10">
    <property type="entry name" value="Histidine kinase-like ATPase, C-terminal domain"/>
    <property type="match status" value="1"/>
</dbReference>
<dbReference type="GO" id="GO:0000155">
    <property type="term" value="F:phosphorelay sensor kinase activity"/>
    <property type="evidence" value="ECO:0007669"/>
    <property type="project" value="InterPro"/>
</dbReference>
<dbReference type="OrthoDB" id="290376at2"/>
<proteinExistence type="predicted"/>
<evidence type="ECO:0000256" key="2">
    <source>
        <dbReference type="ARBA" id="ARBA00012438"/>
    </source>
</evidence>
<evidence type="ECO:0000313" key="11">
    <source>
        <dbReference type="EMBL" id="QDU31265.1"/>
    </source>
</evidence>